<evidence type="ECO:0000256" key="3">
    <source>
        <dbReference type="RuleBase" id="RU362118"/>
    </source>
</evidence>
<dbReference type="InterPro" id="IPR000277">
    <property type="entry name" value="Cys/Met-Metab_PyrdxlP-dep_enz"/>
</dbReference>
<dbReference type="InterPro" id="IPR015421">
    <property type="entry name" value="PyrdxlP-dep_Trfase_major"/>
</dbReference>
<evidence type="ECO:0000313" key="6">
    <source>
        <dbReference type="Proteomes" id="UP000054279"/>
    </source>
</evidence>
<dbReference type="EMBL" id="KN837207">
    <property type="protein sequence ID" value="KIJ33818.1"/>
    <property type="molecule type" value="Genomic_DNA"/>
</dbReference>
<evidence type="ECO:0000313" key="5">
    <source>
        <dbReference type="EMBL" id="KIJ33818.1"/>
    </source>
</evidence>
<dbReference type="Pfam" id="PF01053">
    <property type="entry name" value="Cys_Met_Meta_PP"/>
    <property type="match status" value="1"/>
</dbReference>
<keyword evidence="2 3" id="KW-0663">Pyridoxal phosphate</keyword>
<dbReference type="GO" id="GO:0019346">
    <property type="term" value="P:transsulfuration"/>
    <property type="evidence" value="ECO:0007669"/>
    <property type="project" value="InterPro"/>
</dbReference>
<dbReference type="Proteomes" id="UP000054279">
    <property type="component" value="Unassembled WGS sequence"/>
</dbReference>
<dbReference type="HOGENOM" id="CLU_133982_0_0_1"/>
<comment type="cofactor">
    <cofactor evidence="1 3">
        <name>pyridoxal 5'-phosphate</name>
        <dbReference type="ChEBI" id="CHEBI:597326"/>
    </cofactor>
</comment>
<protein>
    <submittedName>
        <fullName evidence="5">Uncharacterized protein</fullName>
    </submittedName>
</protein>
<organism evidence="5 6">
    <name type="scientific">Sphaerobolus stellatus (strain SS14)</name>
    <dbReference type="NCBI Taxonomy" id="990650"/>
    <lineage>
        <taxon>Eukaryota</taxon>
        <taxon>Fungi</taxon>
        <taxon>Dikarya</taxon>
        <taxon>Basidiomycota</taxon>
        <taxon>Agaricomycotina</taxon>
        <taxon>Agaricomycetes</taxon>
        <taxon>Phallomycetidae</taxon>
        <taxon>Geastrales</taxon>
        <taxon>Sphaerobolaceae</taxon>
        <taxon>Sphaerobolus</taxon>
    </lineage>
</organism>
<proteinExistence type="inferred from homology"/>
<evidence type="ECO:0000256" key="4">
    <source>
        <dbReference type="SAM" id="Phobius"/>
    </source>
</evidence>
<name>A0A0C9TTX0_SPHS4</name>
<dbReference type="Gene3D" id="3.40.640.10">
    <property type="entry name" value="Type I PLP-dependent aspartate aminotransferase-like (Major domain)"/>
    <property type="match status" value="1"/>
</dbReference>
<dbReference type="OrthoDB" id="3047386at2759"/>
<accession>A0A0C9TTX0</accession>
<reference evidence="5 6" key="1">
    <citation type="submission" date="2014-06" db="EMBL/GenBank/DDBJ databases">
        <title>Evolutionary Origins and Diversification of the Mycorrhizal Mutualists.</title>
        <authorList>
            <consortium name="DOE Joint Genome Institute"/>
            <consortium name="Mycorrhizal Genomics Consortium"/>
            <person name="Kohler A."/>
            <person name="Kuo A."/>
            <person name="Nagy L.G."/>
            <person name="Floudas D."/>
            <person name="Copeland A."/>
            <person name="Barry K.W."/>
            <person name="Cichocki N."/>
            <person name="Veneault-Fourrey C."/>
            <person name="LaButti K."/>
            <person name="Lindquist E.A."/>
            <person name="Lipzen A."/>
            <person name="Lundell T."/>
            <person name="Morin E."/>
            <person name="Murat C."/>
            <person name="Riley R."/>
            <person name="Ohm R."/>
            <person name="Sun H."/>
            <person name="Tunlid A."/>
            <person name="Henrissat B."/>
            <person name="Grigoriev I.V."/>
            <person name="Hibbett D.S."/>
            <person name="Martin F."/>
        </authorList>
    </citation>
    <scope>NUCLEOTIDE SEQUENCE [LARGE SCALE GENOMIC DNA]</scope>
    <source>
        <strain evidence="5 6">SS14</strain>
    </source>
</reference>
<evidence type="ECO:0000256" key="2">
    <source>
        <dbReference type="ARBA" id="ARBA00022898"/>
    </source>
</evidence>
<comment type="similarity">
    <text evidence="3">Belongs to the trans-sulfuration enzymes family.</text>
</comment>
<gene>
    <name evidence="5" type="ORF">M422DRAFT_264108</name>
</gene>
<keyword evidence="4" id="KW-0472">Membrane</keyword>
<keyword evidence="4" id="KW-0812">Transmembrane</keyword>
<evidence type="ECO:0000256" key="1">
    <source>
        <dbReference type="ARBA" id="ARBA00001933"/>
    </source>
</evidence>
<feature type="transmembrane region" description="Helical" evidence="4">
    <location>
        <begin position="98"/>
        <end position="119"/>
    </location>
</feature>
<sequence length="133" mass="14497">MSKVASQLQRLETTFVDFDSATGEEVLVSIRPNTRVCLPSHSRLFLCINLSSANLDLNPHKHHPPPPPIAHITSLIQSLPAVSRPLIAIDSTFLSPFYISPLAVLISAVLIVPSITKYINGHSDGKTKTNHLV</sequence>
<dbReference type="GO" id="GO:0030170">
    <property type="term" value="F:pyridoxal phosphate binding"/>
    <property type="evidence" value="ECO:0007669"/>
    <property type="project" value="InterPro"/>
</dbReference>
<keyword evidence="6" id="KW-1185">Reference proteome</keyword>
<dbReference type="AlphaFoldDB" id="A0A0C9TTX0"/>
<keyword evidence="4" id="KW-1133">Transmembrane helix</keyword>